<reference evidence="3" key="1">
    <citation type="submission" date="2015-09" db="EMBL/GenBank/DDBJ databases">
        <authorList>
            <consortium name="Pathogen Informatics"/>
        </authorList>
    </citation>
    <scope>NUCLEOTIDE SEQUENCE [LARGE SCALE GENOMIC DNA]</scope>
    <source>
        <strain evidence="3">Lake Konstanz</strain>
    </source>
</reference>
<feature type="compositionally biased region" description="Acidic residues" evidence="1">
    <location>
        <begin position="336"/>
        <end position="351"/>
    </location>
</feature>
<feature type="region of interest" description="Disordered" evidence="1">
    <location>
        <begin position="665"/>
        <end position="694"/>
    </location>
</feature>
<feature type="region of interest" description="Disordered" evidence="1">
    <location>
        <begin position="580"/>
        <end position="626"/>
    </location>
</feature>
<name>A0A0S4ISC8_BODSA</name>
<feature type="compositionally biased region" description="Low complexity" evidence="1">
    <location>
        <begin position="597"/>
        <end position="616"/>
    </location>
</feature>
<gene>
    <name evidence="2" type="ORF">BSAL_03965</name>
</gene>
<dbReference type="VEuPathDB" id="TriTrypDB:BSAL_03965"/>
<dbReference type="AlphaFoldDB" id="A0A0S4ISC8"/>
<feature type="compositionally biased region" description="Polar residues" evidence="1">
    <location>
        <begin position="580"/>
        <end position="596"/>
    </location>
</feature>
<organism evidence="2 3">
    <name type="scientific">Bodo saltans</name>
    <name type="common">Flagellated protozoan</name>
    <dbReference type="NCBI Taxonomy" id="75058"/>
    <lineage>
        <taxon>Eukaryota</taxon>
        <taxon>Discoba</taxon>
        <taxon>Euglenozoa</taxon>
        <taxon>Kinetoplastea</taxon>
        <taxon>Metakinetoplastina</taxon>
        <taxon>Eubodonida</taxon>
        <taxon>Bodonidae</taxon>
        <taxon>Bodo</taxon>
    </lineage>
</organism>
<feature type="compositionally biased region" description="Pro residues" evidence="1">
    <location>
        <begin position="435"/>
        <end position="444"/>
    </location>
</feature>
<dbReference type="EMBL" id="CYKH01000348">
    <property type="protein sequence ID" value="CUF53261.1"/>
    <property type="molecule type" value="Genomic_DNA"/>
</dbReference>
<feature type="region of interest" description="Disordered" evidence="1">
    <location>
        <begin position="499"/>
        <end position="520"/>
    </location>
</feature>
<dbReference type="Proteomes" id="UP000051952">
    <property type="component" value="Unassembled WGS sequence"/>
</dbReference>
<feature type="region of interest" description="Disordered" evidence="1">
    <location>
        <begin position="333"/>
        <end position="444"/>
    </location>
</feature>
<proteinExistence type="predicted"/>
<evidence type="ECO:0000313" key="2">
    <source>
        <dbReference type="EMBL" id="CUF53261.1"/>
    </source>
</evidence>
<feature type="compositionally biased region" description="Low complexity" evidence="1">
    <location>
        <begin position="510"/>
        <end position="520"/>
    </location>
</feature>
<feature type="compositionally biased region" description="Pro residues" evidence="1">
    <location>
        <begin position="402"/>
        <end position="411"/>
    </location>
</feature>
<protein>
    <submittedName>
        <fullName evidence="2">Uncharacterized protein</fullName>
    </submittedName>
</protein>
<feature type="compositionally biased region" description="Acidic residues" evidence="1">
    <location>
        <begin position="115"/>
        <end position="125"/>
    </location>
</feature>
<feature type="region of interest" description="Disordered" evidence="1">
    <location>
        <begin position="95"/>
        <end position="126"/>
    </location>
</feature>
<sequence>MCESYVFSRLDEVASSGAATPVARRGGMMGAAVKTDVELVAPSPMMFADNQSAALLDMAATHDDDDDDDDDEEEDTSLCASASYRRLRSITLSLGGDTPMLRSGNGGQRLLDYEISNDDDDDDVEKSDSAEVAVVDNNSNNSAVTATRHYHTAHTQNEDEEATNSNHVALAEDDDGVALTSGRTLGGLRAAAERHEFVAPAAAAAAVVAPSLEALRFVAAFRESVDKSRSSIMARLSTSSNTSTLSALSFAAAGDRHSVLLIPEPSQDALDSVNVNHSDWTDDHLSKNEESVVQFGAPTPISASSSINLSWMMLPEGGAAEGGDDDRSVLKREREVADEEEDERADEEDTDLASRGPSSRRASVSPRSQNHRQPRPRAVPADQRRLEGHTKGVTPFSRQRAVPPPTPPLPRSNPVGSAAAVHRNTTADASSLHAPSPPPLLAPPPRATLTTRASSIMQGQLSDTPKLRLSKDAVEKLLSIFTQEGEGGRVWQRLRAAVKQHASTETGPHTSTSSSSSSSAAAADKDLKIELRILAQVLLSFVRVANGSSTFAKQRMSAGDVFRGLVALYVERMQKCRSLTTNCTSNGSRTRSSLPNSLQSSRAPSPSISSQAPPLSQRSDDDDAAVMTGTGTVRDLICAAVGGSSLLAAPSPFVVFVERRAPAPYTHHHHHDESDTTSTPPAGGTAGGGTGNSSVAATLKHLSKKLTAARGTTTTSLARPSTAFGSSSTRTAFASSSVSSSSALSSTWTTVPVHFAEYDFHSKSLCDVGKFWEALRKLRRAELMLNAASSGPVLGQ</sequence>
<accession>A0A0S4ISC8</accession>
<keyword evidence="3" id="KW-1185">Reference proteome</keyword>
<feature type="compositionally biased region" description="Low complexity" evidence="1">
    <location>
        <begin position="353"/>
        <end position="368"/>
    </location>
</feature>
<evidence type="ECO:0000313" key="3">
    <source>
        <dbReference type="Proteomes" id="UP000051952"/>
    </source>
</evidence>
<evidence type="ECO:0000256" key="1">
    <source>
        <dbReference type="SAM" id="MobiDB-lite"/>
    </source>
</evidence>